<reference evidence="3 4" key="1">
    <citation type="submission" date="2017-03" db="EMBL/GenBank/DDBJ databases">
        <title>An alternative strategy for trypanosome survival in the mammalian bloodstream revealed through genome and transcriptome analysis of the ubiquitous bovine parasite Trypanosoma (Megatrypanum) theileri.</title>
        <authorList>
            <person name="Kelly S."/>
            <person name="Ivens A."/>
            <person name="Mott A."/>
            <person name="O'Neill E."/>
            <person name="Emms D."/>
            <person name="Macleod O."/>
            <person name="Voorheis P."/>
            <person name="Matthews J."/>
            <person name="Matthews K."/>
            <person name="Carrington M."/>
        </authorList>
    </citation>
    <scope>NUCLEOTIDE SEQUENCE [LARGE SCALE GENOMIC DNA]</scope>
    <source>
        <strain evidence="3">Edinburgh</strain>
    </source>
</reference>
<sequence>MTTVFIQMRGVVYLLVLLQCCVCVVYANTEGDRKRFLNAQTLMQLAVRDAEKYVPEVEACLRLWKTALPKCVEKCEQIKKLRGEIRGLVEGIKGKLLKPEEVVPKGTHDETLVDLVDRAKKMIPVAGEAARGCSVPVNETRVRQRLCGVYQDNLAPVVEGFPARLQNYEGEKSYAPNVAEAEKYLGASYELYYRATNVTSDIKRQIGNIRQCGAFRDGDWREVRADAAELVRLLKDYGGEELGKAQETEWGKLAGEKEKKRIDQMNQDKEKKDMSVVKGEFVQTENESGFVLNDTARYVGKGNPTFVVNRTREMQEDIRKFKRDLAEAKVEVEFERRLAAEKARKEREEQEKARRAKEEQDRREREERERAKRARGEHEKKAREERERREREEKERRDAEERARLVKEEQEKMAREDAEKSVREQVKKRKDGTGSPALVHSSLILLVLSVLGCTLVC</sequence>
<feature type="compositionally biased region" description="Basic and acidic residues" evidence="1">
    <location>
        <begin position="341"/>
        <end position="425"/>
    </location>
</feature>
<keyword evidence="4" id="KW-1185">Reference proteome</keyword>
<feature type="signal peptide" evidence="2">
    <location>
        <begin position="1"/>
        <end position="27"/>
    </location>
</feature>
<evidence type="ECO:0000313" key="3">
    <source>
        <dbReference type="EMBL" id="ORC91252.1"/>
    </source>
</evidence>
<proteinExistence type="predicted"/>
<evidence type="ECO:0000313" key="4">
    <source>
        <dbReference type="Proteomes" id="UP000192257"/>
    </source>
</evidence>
<dbReference type="RefSeq" id="XP_028885318.1">
    <property type="nucleotide sequence ID" value="XM_029023294.1"/>
</dbReference>
<comment type="caution">
    <text evidence="3">The sequence shown here is derived from an EMBL/GenBank/DDBJ whole genome shotgun (WGS) entry which is preliminary data.</text>
</comment>
<dbReference type="AlphaFoldDB" id="A0A1X0P2W4"/>
<keyword evidence="2" id="KW-0732">Signal</keyword>
<dbReference type="STRING" id="67003.A0A1X0P2W4"/>
<accession>A0A1X0P2W4</accession>
<name>A0A1X0P2W4_9TRYP</name>
<feature type="chain" id="PRO_5013253217" evidence="2">
    <location>
        <begin position="28"/>
        <end position="457"/>
    </location>
</feature>
<dbReference type="Proteomes" id="UP000192257">
    <property type="component" value="Unassembled WGS sequence"/>
</dbReference>
<protein>
    <submittedName>
        <fullName evidence="3">Uncharacterized protein</fullName>
    </submittedName>
</protein>
<evidence type="ECO:0000256" key="1">
    <source>
        <dbReference type="SAM" id="MobiDB-lite"/>
    </source>
</evidence>
<feature type="region of interest" description="Disordered" evidence="1">
    <location>
        <begin position="341"/>
        <end position="435"/>
    </location>
</feature>
<organism evidence="3 4">
    <name type="scientific">Trypanosoma theileri</name>
    <dbReference type="NCBI Taxonomy" id="67003"/>
    <lineage>
        <taxon>Eukaryota</taxon>
        <taxon>Discoba</taxon>
        <taxon>Euglenozoa</taxon>
        <taxon>Kinetoplastea</taxon>
        <taxon>Metakinetoplastina</taxon>
        <taxon>Trypanosomatida</taxon>
        <taxon>Trypanosomatidae</taxon>
        <taxon>Trypanosoma</taxon>
    </lineage>
</organism>
<evidence type="ECO:0000256" key="2">
    <source>
        <dbReference type="SAM" id="SignalP"/>
    </source>
</evidence>
<dbReference type="EMBL" id="NBCO01000006">
    <property type="protein sequence ID" value="ORC91252.1"/>
    <property type="molecule type" value="Genomic_DNA"/>
</dbReference>
<gene>
    <name evidence="3" type="ORF">TM35_000062570</name>
</gene>
<dbReference type="VEuPathDB" id="TriTrypDB:TM35_000062570"/>
<dbReference type="GeneID" id="39983074"/>